<protein>
    <recommendedName>
        <fullName evidence="4">Ribosome production factor 2 homolog</fullName>
    </recommendedName>
    <alternativeName>
        <fullName evidence="4">Ribosome biogenesis protein RPF2 homolog</fullName>
    </alternativeName>
</protein>
<dbReference type="PANTHER" id="PTHR12728">
    <property type="entry name" value="BRIX DOMAIN CONTAINING PROTEIN"/>
    <property type="match status" value="1"/>
</dbReference>
<accession>A0A7S4MR31</accession>
<feature type="region of interest" description="Disordered" evidence="5">
    <location>
        <begin position="321"/>
        <end position="351"/>
    </location>
</feature>
<evidence type="ECO:0000256" key="5">
    <source>
        <dbReference type="SAM" id="MobiDB-lite"/>
    </source>
</evidence>
<feature type="compositionally biased region" description="Polar residues" evidence="5">
    <location>
        <begin position="1"/>
        <end position="18"/>
    </location>
</feature>
<dbReference type="Pfam" id="PF04427">
    <property type="entry name" value="Brix"/>
    <property type="match status" value="1"/>
</dbReference>
<dbReference type="InterPro" id="IPR007109">
    <property type="entry name" value="Brix"/>
</dbReference>
<dbReference type="EMBL" id="HBKQ01021468">
    <property type="protein sequence ID" value="CAE2237759.1"/>
    <property type="molecule type" value="Transcribed_RNA"/>
</dbReference>
<gene>
    <name evidence="7" type="ORF">OAUR00152_LOCUS14556</name>
</gene>
<dbReference type="AlphaFoldDB" id="A0A7S4MR31"/>
<feature type="compositionally biased region" description="Basic and acidic residues" evidence="5">
    <location>
        <begin position="321"/>
        <end position="343"/>
    </location>
</feature>
<comment type="subcellular location">
    <subcellularLocation>
        <location evidence="1 4">Nucleus</location>
        <location evidence="1 4">Nucleolus</location>
    </subcellularLocation>
</comment>
<keyword evidence="3 4" id="KW-0539">Nucleus</keyword>
<dbReference type="GO" id="GO:0000027">
    <property type="term" value="P:ribosomal large subunit assembly"/>
    <property type="evidence" value="ECO:0007669"/>
    <property type="project" value="InterPro"/>
</dbReference>
<dbReference type="GO" id="GO:0019843">
    <property type="term" value="F:rRNA binding"/>
    <property type="evidence" value="ECO:0007669"/>
    <property type="project" value="UniProtKB-UniRule"/>
</dbReference>
<dbReference type="SMART" id="SM00879">
    <property type="entry name" value="Brix"/>
    <property type="match status" value="1"/>
</dbReference>
<sequence length="351" mass="39247">MAPTNSQSKSAKTAQLSGKSKPPNARVARYIKSTEPRLVEGAKSALLLRGIRCSDSMTSVLRDLRAVLSPHAKLLNKNNVIVPFDDEGQRSLEFLTTKNDCALFALASHNKKRPNNLVLGRTFDRQVLDMAELGLLRYRGLDDHRGAPKKRIGSKPMMLFVGSAWENSSEFGRLRNLLLDLYRGDPVDKLVLSGLDHMMVFTAVEDAYTAGLEPKPMIHQRTYHVKLKKDPAGGKAPVPYLNPSGPDMDFIVRRTQFALPDVYRAALKQPAAVKRRKVKNQSTNIFGETVGRLHLERQDVDGRGGKKVKALRVADKIEKAEDKRKAEEELGREKEESGKEFQRDFGFAEGE</sequence>
<evidence type="ECO:0000256" key="3">
    <source>
        <dbReference type="ARBA" id="ARBA00023242"/>
    </source>
</evidence>
<reference evidence="7" key="1">
    <citation type="submission" date="2021-01" db="EMBL/GenBank/DDBJ databases">
        <authorList>
            <person name="Corre E."/>
            <person name="Pelletier E."/>
            <person name="Niang G."/>
            <person name="Scheremetjew M."/>
            <person name="Finn R."/>
            <person name="Kale V."/>
            <person name="Holt S."/>
            <person name="Cochrane G."/>
            <person name="Meng A."/>
            <person name="Brown T."/>
            <person name="Cohen L."/>
        </authorList>
    </citation>
    <scope>NUCLEOTIDE SEQUENCE</scope>
    <source>
        <strain evidence="7">Isolate 1302-5</strain>
    </source>
</reference>
<name>A0A7S4MR31_9STRA</name>
<dbReference type="GO" id="GO:0005730">
    <property type="term" value="C:nucleolus"/>
    <property type="evidence" value="ECO:0007669"/>
    <property type="project" value="UniProtKB-SubCell"/>
</dbReference>
<proteinExistence type="inferred from homology"/>
<evidence type="ECO:0000259" key="6">
    <source>
        <dbReference type="PROSITE" id="PS50833"/>
    </source>
</evidence>
<dbReference type="GO" id="GO:0000463">
    <property type="term" value="P:maturation of LSU-rRNA from tricistronic rRNA transcript (SSU-rRNA, 5.8S rRNA, LSU-rRNA)"/>
    <property type="evidence" value="ECO:0007669"/>
    <property type="project" value="TreeGrafter"/>
</dbReference>
<feature type="domain" description="Brix" evidence="6">
    <location>
        <begin position="43"/>
        <end position="261"/>
    </location>
</feature>
<comment type="similarity">
    <text evidence="2 4">Belongs to the RPF2 family.</text>
</comment>
<evidence type="ECO:0000256" key="2">
    <source>
        <dbReference type="ARBA" id="ARBA00010782"/>
    </source>
</evidence>
<evidence type="ECO:0000313" key="7">
    <source>
        <dbReference type="EMBL" id="CAE2237759.1"/>
    </source>
</evidence>
<feature type="region of interest" description="Disordered" evidence="5">
    <location>
        <begin position="1"/>
        <end position="25"/>
    </location>
</feature>
<evidence type="ECO:0000256" key="4">
    <source>
        <dbReference type="RuleBase" id="RU367086"/>
    </source>
</evidence>
<dbReference type="PROSITE" id="PS50833">
    <property type="entry name" value="BRIX"/>
    <property type="match status" value="1"/>
</dbReference>
<organism evidence="7">
    <name type="scientific">Odontella aurita</name>
    <dbReference type="NCBI Taxonomy" id="265563"/>
    <lineage>
        <taxon>Eukaryota</taxon>
        <taxon>Sar</taxon>
        <taxon>Stramenopiles</taxon>
        <taxon>Ochrophyta</taxon>
        <taxon>Bacillariophyta</taxon>
        <taxon>Mediophyceae</taxon>
        <taxon>Biddulphiophycidae</taxon>
        <taxon>Eupodiscales</taxon>
        <taxon>Odontellaceae</taxon>
        <taxon>Odontella</taxon>
    </lineage>
</organism>
<dbReference type="InterPro" id="IPR039770">
    <property type="entry name" value="Rpf2"/>
</dbReference>
<evidence type="ECO:0000256" key="1">
    <source>
        <dbReference type="ARBA" id="ARBA00004604"/>
    </source>
</evidence>
<dbReference type="PANTHER" id="PTHR12728:SF0">
    <property type="entry name" value="RIBOSOME PRODUCTION FACTOR 2 HOMOLOG"/>
    <property type="match status" value="1"/>
</dbReference>